<evidence type="ECO:0008006" key="4">
    <source>
        <dbReference type="Google" id="ProtNLM"/>
    </source>
</evidence>
<dbReference type="EMBL" id="CP108133">
    <property type="protein sequence ID" value="WTP50567.1"/>
    <property type="molecule type" value="Genomic_DNA"/>
</dbReference>
<dbReference type="RefSeq" id="WP_328938056.1">
    <property type="nucleotide sequence ID" value="NZ_CP108133.1"/>
</dbReference>
<feature type="compositionally biased region" description="Polar residues" evidence="1">
    <location>
        <begin position="10"/>
        <end position="19"/>
    </location>
</feature>
<protein>
    <recommendedName>
        <fullName evidence="4">Lipoprotein</fullName>
    </recommendedName>
</protein>
<proteinExistence type="predicted"/>
<evidence type="ECO:0000313" key="3">
    <source>
        <dbReference type="Proteomes" id="UP001432166"/>
    </source>
</evidence>
<evidence type="ECO:0000313" key="2">
    <source>
        <dbReference type="EMBL" id="WTP50567.1"/>
    </source>
</evidence>
<accession>A0ABZ1JG25</accession>
<name>A0ABZ1JG25_9ACTN</name>
<dbReference type="Proteomes" id="UP001432166">
    <property type="component" value="Chromosome"/>
</dbReference>
<reference evidence="2" key="1">
    <citation type="submission" date="2022-10" db="EMBL/GenBank/DDBJ databases">
        <title>The complete genomes of actinobacterial strains from the NBC collection.</title>
        <authorList>
            <person name="Joergensen T.S."/>
            <person name="Alvarez Arevalo M."/>
            <person name="Sterndorff E.B."/>
            <person name="Faurdal D."/>
            <person name="Vuksanovic O."/>
            <person name="Mourched A.-S."/>
            <person name="Charusanti P."/>
            <person name="Shaw S."/>
            <person name="Blin K."/>
            <person name="Weber T."/>
        </authorList>
    </citation>
    <scope>NUCLEOTIDE SEQUENCE</scope>
    <source>
        <strain evidence="2">NBC_00189</strain>
    </source>
</reference>
<sequence length="229" mass="23793">MLAIPGVSGCTDNNCQDQSICGDHNSENDLADTVVDDESPSGSQPDPASSDAAEGGEEEDTDPPAAATDPPDEAGSTAEEERETREPATPREVPLRTLCASADDNYVCGAYLPRSITVGDRTFAYVGETNPHNHSPDWKIVMGMNRTTCTSLKLAFAGGDSTPTSGEVVRLRVTQENAEATEESQEQGGVGEMEVALVGGGSFKIEGSASDDTSVVVNGTAMCTTVTGK</sequence>
<feature type="region of interest" description="Disordered" evidence="1">
    <location>
        <begin position="1"/>
        <end position="96"/>
    </location>
</feature>
<organism evidence="2 3">
    <name type="scientific">Streptomyces tauricus</name>
    <dbReference type="NCBI Taxonomy" id="68274"/>
    <lineage>
        <taxon>Bacteria</taxon>
        <taxon>Bacillati</taxon>
        <taxon>Actinomycetota</taxon>
        <taxon>Actinomycetes</taxon>
        <taxon>Kitasatosporales</taxon>
        <taxon>Streptomycetaceae</taxon>
        <taxon>Streptomyces</taxon>
        <taxon>Streptomyces aurantiacus group</taxon>
    </lineage>
</organism>
<keyword evidence="3" id="KW-1185">Reference proteome</keyword>
<evidence type="ECO:0000256" key="1">
    <source>
        <dbReference type="SAM" id="MobiDB-lite"/>
    </source>
</evidence>
<gene>
    <name evidence="2" type="ORF">OG288_21030</name>
</gene>